<dbReference type="EMBL" id="JH687401">
    <property type="protein sequence ID" value="EIM79813.1"/>
    <property type="molecule type" value="Genomic_DNA"/>
</dbReference>
<reference evidence="2" key="1">
    <citation type="journal article" date="2012" name="Science">
        <title>The Paleozoic origin of enzymatic lignin decomposition reconstructed from 31 fungal genomes.</title>
        <authorList>
            <person name="Floudas D."/>
            <person name="Binder M."/>
            <person name="Riley R."/>
            <person name="Barry K."/>
            <person name="Blanchette R.A."/>
            <person name="Henrissat B."/>
            <person name="Martinez A.T."/>
            <person name="Otillar R."/>
            <person name="Spatafora J.W."/>
            <person name="Yadav J.S."/>
            <person name="Aerts A."/>
            <person name="Benoit I."/>
            <person name="Boyd A."/>
            <person name="Carlson A."/>
            <person name="Copeland A."/>
            <person name="Coutinho P.M."/>
            <person name="de Vries R.P."/>
            <person name="Ferreira P."/>
            <person name="Findley K."/>
            <person name="Foster B."/>
            <person name="Gaskell J."/>
            <person name="Glotzer D."/>
            <person name="Gorecki P."/>
            <person name="Heitman J."/>
            <person name="Hesse C."/>
            <person name="Hori C."/>
            <person name="Igarashi K."/>
            <person name="Jurgens J.A."/>
            <person name="Kallen N."/>
            <person name="Kersten P."/>
            <person name="Kohler A."/>
            <person name="Kuees U."/>
            <person name="Kumar T.K.A."/>
            <person name="Kuo A."/>
            <person name="LaButti K."/>
            <person name="Larrondo L.F."/>
            <person name="Lindquist E."/>
            <person name="Ling A."/>
            <person name="Lombard V."/>
            <person name="Lucas S."/>
            <person name="Lundell T."/>
            <person name="Martin R."/>
            <person name="McLaughlin D.J."/>
            <person name="Morgenstern I."/>
            <person name="Morin E."/>
            <person name="Murat C."/>
            <person name="Nagy L.G."/>
            <person name="Nolan M."/>
            <person name="Ohm R.A."/>
            <person name="Patyshakuliyeva A."/>
            <person name="Rokas A."/>
            <person name="Ruiz-Duenas F.J."/>
            <person name="Sabat G."/>
            <person name="Salamov A."/>
            <person name="Samejima M."/>
            <person name="Schmutz J."/>
            <person name="Slot J.C."/>
            <person name="St John F."/>
            <person name="Stenlid J."/>
            <person name="Sun H."/>
            <person name="Sun S."/>
            <person name="Syed K."/>
            <person name="Tsang A."/>
            <person name="Wiebenga A."/>
            <person name="Young D."/>
            <person name="Pisabarro A."/>
            <person name="Eastwood D.C."/>
            <person name="Martin F."/>
            <person name="Cullen D."/>
            <person name="Grigoriev I.V."/>
            <person name="Hibbett D.S."/>
        </authorList>
    </citation>
    <scope>NUCLEOTIDE SEQUENCE [LARGE SCALE GENOMIC DNA]</scope>
    <source>
        <strain evidence="2">FP-91666</strain>
    </source>
</reference>
<protein>
    <recommendedName>
        <fullName evidence="3">Prolyl 4-hydroxylase alpha subunit Fe(2+) 2OG dioxygenase domain-containing protein</fullName>
    </recommendedName>
</protein>
<name>R7RYC5_STEHR</name>
<evidence type="ECO:0000313" key="1">
    <source>
        <dbReference type="EMBL" id="EIM79813.1"/>
    </source>
</evidence>
<accession>R7RYC5</accession>
<gene>
    <name evidence="1" type="ORF">STEHIDRAFT_69087</name>
</gene>
<dbReference type="GeneID" id="18806504"/>
<feature type="non-terminal residue" evidence="1">
    <location>
        <position position="1"/>
    </location>
</feature>
<dbReference type="eggNOG" id="ENOG502SNUP">
    <property type="taxonomic scope" value="Eukaryota"/>
</dbReference>
<dbReference type="RefSeq" id="XP_007311064.1">
    <property type="nucleotide sequence ID" value="XM_007311002.1"/>
</dbReference>
<dbReference type="KEGG" id="shs:STEHIDRAFT_69087"/>
<proteinExistence type="predicted"/>
<sequence length="290" mass="32645">SFGLVDSSGRILAKCVGKPPGDPTWDETCARALAAMNSARDRVTSPQRPDEGRRGNFKSLFTGYSYGGGQKYPMPLDMKNATNVEIAEELCANPDIQRIAHYASTAYASAAPKLFRQIDDALIELEGELPDLQRPFPQSVYPTVTFNLGDEVCTDLHHDFLNWIFSWCAIHCLGEHNFRLGGHLILWEWKIVIQFPPGTTILVPSACVAHGNTAIVDGKVRKSFTEYVPGGLLRFHRYKFRTEAQFRTEDPEGWARMKKEGKARFEEGIGMYSTLDSLKEDMKNYLRFVS</sequence>
<dbReference type="Gene3D" id="3.60.130.30">
    <property type="match status" value="1"/>
</dbReference>
<evidence type="ECO:0000313" key="2">
    <source>
        <dbReference type="Proteomes" id="UP000053927"/>
    </source>
</evidence>
<evidence type="ECO:0008006" key="3">
    <source>
        <dbReference type="Google" id="ProtNLM"/>
    </source>
</evidence>
<organism evidence="1 2">
    <name type="scientific">Stereum hirsutum (strain FP-91666)</name>
    <name type="common">White-rot fungus</name>
    <dbReference type="NCBI Taxonomy" id="721885"/>
    <lineage>
        <taxon>Eukaryota</taxon>
        <taxon>Fungi</taxon>
        <taxon>Dikarya</taxon>
        <taxon>Basidiomycota</taxon>
        <taxon>Agaricomycotina</taxon>
        <taxon>Agaricomycetes</taxon>
        <taxon>Russulales</taxon>
        <taxon>Stereaceae</taxon>
        <taxon>Stereum</taxon>
    </lineage>
</organism>
<dbReference type="OMA" id="SVWTFKH"/>
<dbReference type="AlphaFoldDB" id="R7RYC5"/>
<keyword evidence="2" id="KW-1185">Reference proteome</keyword>
<dbReference type="Proteomes" id="UP000053927">
    <property type="component" value="Unassembled WGS sequence"/>
</dbReference>
<dbReference type="OrthoDB" id="3253621at2759"/>